<dbReference type="AlphaFoldDB" id="A0A2T3BA58"/>
<accession>A0A2T3BA58</accession>
<feature type="region of interest" description="Disordered" evidence="8">
    <location>
        <begin position="867"/>
        <end position="950"/>
    </location>
</feature>
<dbReference type="Gene3D" id="2.60.200.20">
    <property type="match status" value="1"/>
</dbReference>
<dbReference type="InterPro" id="IPR011009">
    <property type="entry name" value="Kinase-like_dom_sf"/>
</dbReference>
<dbReference type="Gene3D" id="1.10.510.10">
    <property type="entry name" value="Transferase(Phosphotransferase) domain 1"/>
    <property type="match status" value="1"/>
</dbReference>
<feature type="compositionally biased region" description="Basic and acidic residues" evidence="8">
    <location>
        <begin position="780"/>
        <end position="791"/>
    </location>
</feature>
<dbReference type="InterPro" id="IPR000253">
    <property type="entry name" value="FHA_dom"/>
</dbReference>
<feature type="region of interest" description="Disordered" evidence="8">
    <location>
        <begin position="1"/>
        <end position="25"/>
    </location>
</feature>
<evidence type="ECO:0000256" key="2">
    <source>
        <dbReference type="ARBA" id="ARBA00005575"/>
    </source>
</evidence>
<evidence type="ECO:0000256" key="1">
    <source>
        <dbReference type="ARBA" id="ARBA00004623"/>
    </source>
</evidence>
<dbReference type="InterPro" id="IPR008271">
    <property type="entry name" value="Ser/Thr_kinase_AS"/>
</dbReference>
<dbReference type="GO" id="GO:0010506">
    <property type="term" value="P:regulation of autophagy"/>
    <property type="evidence" value="ECO:0007669"/>
    <property type="project" value="InterPro"/>
</dbReference>
<dbReference type="PANTHER" id="PTHR24348:SF68">
    <property type="entry name" value="SERINE_THREONINE-PROTEIN KINASE ATG1C"/>
    <property type="match status" value="1"/>
</dbReference>
<dbReference type="Pfam" id="PF00069">
    <property type="entry name" value="Pkinase"/>
    <property type="match status" value="1"/>
</dbReference>
<feature type="binding site" evidence="7">
    <location>
        <position position="304"/>
    </location>
    <ligand>
        <name>ATP</name>
        <dbReference type="ChEBI" id="CHEBI:30616"/>
    </ligand>
</feature>
<dbReference type="PROSITE" id="PS00108">
    <property type="entry name" value="PROTEIN_KINASE_ST"/>
    <property type="match status" value="1"/>
</dbReference>
<gene>
    <name evidence="11" type="ORF">M430DRAFT_198973</name>
</gene>
<evidence type="ECO:0000256" key="7">
    <source>
        <dbReference type="PROSITE-ProRule" id="PRU10141"/>
    </source>
</evidence>
<sequence>MEKIEEELTQPATQQVLDPRRLGKNSSDLSDEDLADIFCIIHPSSLPAIRAAALIHELTPEHTITSEGNVNIREKEVNPQDPGTFDLAAQGLVSCDIVLRLSAKTKNPAGGFLFGRNQQRCDFVLGRDDQVKRVSNIHFRIYINEYGVIMLQDMSTNGTAVDGHMLRAKEKENGMEYRHTLELGSRITLAMTPPEEDFRFIVRIPRRDEVTELAYQQNLTNYFMRIQNAQIERKEPAIKNREPPNIFASRDVGTPNYSTSSLGRHIREWKGGSKYNKVGTIGKGAFAVVYKITDKYDGVPYAAKELEKRRFMKHGVLDQKVDMEMKIMRKIKHPNIVQYIEHVDWDEYLYIIMEYVPGGDLGSLINKYGRLQELEVKSMATQLLSALKYLHGQGITHRDVKPDNILIHSHRPFQVKLTDFGLSKMVDSEDTFLRTFCGTLLYCAPEVYSEYREYDLQGTRTLRGIDKKLLPPQRYDHAVDVWSLAGVLFFTLCASPPYPVKNGISYQELLHIIMTKPLDIRPLQKVDVSENGIRFIRHMLHIRPEHRATIPELESDVWITGAPQSMESIDEEEVDLVQSGSVINPELEEGASQLSIHDPCDSQIGEPEEISGVNQYRVEIPNSFNTSDGNSNGNESSALTQNAGNGRLFGEVDTSALGSSGAIPSSLLPVPTVNHRDVRSMSTIFGGSINAQSEPVHDTSSIQHVQQPPPVMTVTMVYQPLPTEVERHGDRASSLMGAESMVGHLNMHSPSAASSPAGSPAADAPTTVASPAQEGLSLRRPHEEMSSDDRSWQPADLPAKRVRKSMREIDMPAPQQLFWDPKDKSTHHNNYPHMTLSEFNTYQELAKRKGELFEHGHATFDTTMNSFRASRSPSVDPEATRAQSEPVKEGRRMMMKRDERKLGDGVIEASKTQHSAAKDQSLPTTAHGSNQPNTPETKSSDITAGHGVVGHDFQPPKRILGKLFATQDSCLPTITLNIVETVTSWGRGFQNTNRYSNPNEIRVPKYAFKIFAFKLDNEWEFAPPDPNFNTKGLSFYISSKASMGITINGVSLPSNDRQNPETPSKYWGELRHGDIITVWQHDIDRKQFTRFRFECYHGNSKDPRPASEPFSILPEGKILDKLEKYCRNHEKALLQNTLSPGV</sequence>
<evidence type="ECO:0000256" key="5">
    <source>
        <dbReference type="ARBA" id="ARBA00023006"/>
    </source>
</evidence>
<evidence type="ECO:0000313" key="12">
    <source>
        <dbReference type="Proteomes" id="UP000241818"/>
    </source>
</evidence>
<dbReference type="GO" id="GO:0004674">
    <property type="term" value="F:protein serine/threonine kinase activity"/>
    <property type="evidence" value="ECO:0007669"/>
    <property type="project" value="InterPro"/>
</dbReference>
<dbReference type="GeneID" id="36572262"/>
<dbReference type="PROSITE" id="PS00107">
    <property type="entry name" value="PROTEIN_KINASE_ATP"/>
    <property type="match status" value="1"/>
</dbReference>
<dbReference type="GO" id="GO:0005524">
    <property type="term" value="F:ATP binding"/>
    <property type="evidence" value="ECO:0007669"/>
    <property type="project" value="UniProtKB-UniRule"/>
</dbReference>
<dbReference type="InterPro" id="IPR045269">
    <property type="entry name" value="Atg1-like"/>
</dbReference>
<feature type="compositionally biased region" description="Polar residues" evidence="8">
    <location>
        <begin position="622"/>
        <end position="644"/>
    </location>
</feature>
<dbReference type="SMART" id="SM00240">
    <property type="entry name" value="FHA"/>
    <property type="match status" value="1"/>
</dbReference>
<dbReference type="GO" id="GO:0034045">
    <property type="term" value="C:phagophore assembly site membrane"/>
    <property type="evidence" value="ECO:0007669"/>
    <property type="project" value="UniProtKB-SubCell"/>
</dbReference>
<feature type="domain" description="FHA" evidence="9">
    <location>
        <begin position="112"/>
        <end position="166"/>
    </location>
</feature>
<evidence type="ECO:0000256" key="6">
    <source>
        <dbReference type="ARBA" id="ARBA00030237"/>
    </source>
</evidence>
<dbReference type="InterPro" id="IPR017441">
    <property type="entry name" value="Protein_kinase_ATP_BS"/>
</dbReference>
<comment type="similarity">
    <text evidence="2">Belongs to the protein kinase superfamily. CAMK Ser/Thr protein kinase family. CHEK2 subfamily.</text>
</comment>
<protein>
    <recommendedName>
        <fullName evidence="6">Autophagy-related protein 1</fullName>
    </recommendedName>
</protein>
<feature type="domain" description="Protein kinase" evidence="10">
    <location>
        <begin position="275"/>
        <end position="559"/>
    </location>
</feature>
<dbReference type="InterPro" id="IPR008984">
    <property type="entry name" value="SMAD_FHA_dom_sf"/>
</dbReference>
<keyword evidence="4 7" id="KW-0067">ATP-binding</keyword>
<dbReference type="EMBL" id="KZ679007">
    <property type="protein sequence ID" value="PSS25154.1"/>
    <property type="molecule type" value="Genomic_DNA"/>
</dbReference>
<organism evidence="11 12">
    <name type="scientific">Amorphotheca resinae ATCC 22711</name>
    <dbReference type="NCBI Taxonomy" id="857342"/>
    <lineage>
        <taxon>Eukaryota</taxon>
        <taxon>Fungi</taxon>
        <taxon>Dikarya</taxon>
        <taxon>Ascomycota</taxon>
        <taxon>Pezizomycotina</taxon>
        <taxon>Leotiomycetes</taxon>
        <taxon>Helotiales</taxon>
        <taxon>Amorphothecaceae</taxon>
        <taxon>Amorphotheca</taxon>
    </lineage>
</organism>
<dbReference type="PROSITE" id="PS50011">
    <property type="entry name" value="PROTEIN_KINASE_DOM"/>
    <property type="match status" value="1"/>
</dbReference>
<dbReference type="Proteomes" id="UP000241818">
    <property type="component" value="Unassembled WGS sequence"/>
</dbReference>
<dbReference type="Pfam" id="PF00498">
    <property type="entry name" value="FHA"/>
    <property type="match status" value="1"/>
</dbReference>
<dbReference type="RefSeq" id="XP_024723753.1">
    <property type="nucleotide sequence ID" value="XM_024864181.1"/>
</dbReference>
<dbReference type="STRING" id="857342.A0A2T3BA58"/>
<dbReference type="PANTHER" id="PTHR24348">
    <property type="entry name" value="SERINE/THREONINE-PROTEIN KINASE UNC-51-RELATED"/>
    <property type="match status" value="1"/>
</dbReference>
<proteinExistence type="inferred from homology"/>
<evidence type="ECO:0000256" key="8">
    <source>
        <dbReference type="SAM" id="MobiDB-lite"/>
    </source>
</evidence>
<reference evidence="11 12" key="1">
    <citation type="journal article" date="2018" name="New Phytol.">
        <title>Comparative genomics and transcriptomics depict ericoid mycorrhizal fungi as versatile saprotrophs and plant mutualists.</title>
        <authorList>
            <person name="Martino E."/>
            <person name="Morin E."/>
            <person name="Grelet G.A."/>
            <person name="Kuo A."/>
            <person name="Kohler A."/>
            <person name="Daghino S."/>
            <person name="Barry K.W."/>
            <person name="Cichocki N."/>
            <person name="Clum A."/>
            <person name="Dockter R.B."/>
            <person name="Hainaut M."/>
            <person name="Kuo R.C."/>
            <person name="LaButti K."/>
            <person name="Lindahl B.D."/>
            <person name="Lindquist E.A."/>
            <person name="Lipzen A."/>
            <person name="Khouja H.R."/>
            <person name="Magnuson J."/>
            <person name="Murat C."/>
            <person name="Ohm R.A."/>
            <person name="Singer S.W."/>
            <person name="Spatafora J.W."/>
            <person name="Wang M."/>
            <person name="Veneault-Fourrey C."/>
            <person name="Henrissat B."/>
            <person name="Grigoriev I.V."/>
            <person name="Martin F.M."/>
            <person name="Perotto S."/>
        </authorList>
    </citation>
    <scope>NUCLEOTIDE SEQUENCE [LARGE SCALE GENOMIC DNA]</scope>
    <source>
        <strain evidence="11 12">ATCC 22711</strain>
    </source>
</reference>
<evidence type="ECO:0000313" key="11">
    <source>
        <dbReference type="EMBL" id="PSS25154.1"/>
    </source>
</evidence>
<dbReference type="SUPFAM" id="SSF56112">
    <property type="entry name" value="Protein kinase-like (PK-like)"/>
    <property type="match status" value="1"/>
</dbReference>
<feature type="region of interest" description="Disordered" evidence="8">
    <location>
        <begin position="621"/>
        <end position="645"/>
    </location>
</feature>
<keyword evidence="5" id="KW-0072">Autophagy</keyword>
<feature type="compositionally biased region" description="Polar residues" evidence="8">
    <location>
        <begin position="921"/>
        <end position="942"/>
    </location>
</feature>
<dbReference type="OrthoDB" id="504170at2759"/>
<dbReference type="InterPro" id="IPR000719">
    <property type="entry name" value="Prot_kinase_dom"/>
</dbReference>
<dbReference type="SUPFAM" id="SSF49879">
    <property type="entry name" value="SMAD/FHA domain"/>
    <property type="match status" value="1"/>
</dbReference>
<evidence type="ECO:0000259" key="10">
    <source>
        <dbReference type="PROSITE" id="PS50011"/>
    </source>
</evidence>
<name>A0A2T3BA58_AMORE</name>
<dbReference type="FunFam" id="3.30.200.20:FF:000470">
    <property type="entry name" value="Serine/threonine-protein kinase RAD53"/>
    <property type="match status" value="1"/>
</dbReference>
<dbReference type="InParanoid" id="A0A2T3BA58"/>
<dbReference type="PROSITE" id="PS50006">
    <property type="entry name" value="FHA_DOMAIN"/>
    <property type="match status" value="1"/>
</dbReference>
<keyword evidence="12" id="KW-1185">Reference proteome</keyword>
<evidence type="ECO:0000256" key="3">
    <source>
        <dbReference type="ARBA" id="ARBA00022741"/>
    </source>
</evidence>
<feature type="region of interest" description="Disordered" evidence="8">
    <location>
        <begin position="746"/>
        <end position="798"/>
    </location>
</feature>
<comment type="subcellular location">
    <subcellularLocation>
        <location evidence="1">Preautophagosomal structure membrane</location>
        <topology evidence="1">Peripheral membrane protein</topology>
    </subcellularLocation>
</comment>
<evidence type="ECO:0000259" key="9">
    <source>
        <dbReference type="PROSITE" id="PS50006"/>
    </source>
</evidence>
<feature type="compositionally biased region" description="Low complexity" evidence="8">
    <location>
        <begin position="749"/>
        <end position="765"/>
    </location>
</feature>
<evidence type="ECO:0000256" key="4">
    <source>
        <dbReference type="ARBA" id="ARBA00022840"/>
    </source>
</evidence>
<dbReference type="GO" id="GO:0006914">
    <property type="term" value="P:autophagy"/>
    <property type="evidence" value="ECO:0007669"/>
    <property type="project" value="UniProtKB-KW"/>
</dbReference>
<dbReference type="SMART" id="SM00220">
    <property type="entry name" value="S_TKc"/>
    <property type="match status" value="1"/>
</dbReference>
<keyword evidence="3 7" id="KW-0547">Nucleotide-binding</keyword>
<feature type="compositionally biased region" description="Basic and acidic residues" evidence="8">
    <location>
        <begin position="886"/>
        <end position="903"/>
    </location>
</feature>